<evidence type="ECO:0000256" key="1">
    <source>
        <dbReference type="ARBA" id="ARBA00022603"/>
    </source>
</evidence>
<dbReference type="PRINTS" id="PR00506">
    <property type="entry name" value="D21N6MTFRASE"/>
</dbReference>
<keyword evidence="1 6" id="KW-0489">Methyltransferase</keyword>
<name>A0A515MLA5_9CAUD</name>
<evidence type="ECO:0000259" key="5">
    <source>
        <dbReference type="Pfam" id="PF01555"/>
    </source>
</evidence>
<organism evidence="6 7">
    <name type="scientific">Mycobacterium phage Mahavrat</name>
    <dbReference type="NCBI Taxonomy" id="2591129"/>
    <lineage>
        <taxon>Viruses</taxon>
        <taxon>Duplodnaviria</taxon>
        <taxon>Heunggongvirae</taxon>
        <taxon>Uroviricota</taxon>
        <taxon>Caudoviricetes</taxon>
        <taxon>Gracegardnervirinae</taxon>
        <taxon>Cheoctovirus</taxon>
        <taxon>Cheoctovirus mahavrat</taxon>
    </lineage>
</organism>
<protein>
    <submittedName>
        <fullName evidence="6">DNA methylase</fullName>
    </submittedName>
</protein>
<evidence type="ECO:0000256" key="3">
    <source>
        <dbReference type="ARBA" id="ARBA00022691"/>
    </source>
</evidence>
<dbReference type="SUPFAM" id="SSF53335">
    <property type="entry name" value="S-adenosyl-L-methionine-dependent methyltransferases"/>
    <property type="match status" value="1"/>
</dbReference>
<keyword evidence="2" id="KW-0808">Transferase</keyword>
<sequence length="411" mass="43391">MNPYYQDDQVTLYHGDCLDVLAELPDNSVDSVCTDPPYGLDFMGKHWDTGAVAFDVAVWGHALRVLKPGGHLLAFGGSRTWHRLAAAIEDAGFEIRDSIAWLYGSGMPKSLDVSKAIDRAAGAEREVVGPNPRAGQQTPKRDTTTLGAFAGSPSTLTAPATDAAKQWQGWGTALKPSHEPVVVARKPLAGTVAANVLEHGTGALNIDACRIGTQGGGSICPGGDACSCTNKIFGGTKHPARRDGEYGRWPTNVVLDDAQAAELDAQTGVQKSGTAVQRNGGGQKIFGGIAGGERSAGARPDAGYGDSGGASRFFPVFRYEAKAPGTERPSANGVAHPTVKPLDLMRWLVRLVTPPNGVVLDPFAGSGTTAEACIHEHKRCITIEREADYLPLIVNRLSKPIEIGFDFEEPA</sequence>
<evidence type="ECO:0000313" key="6">
    <source>
        <dbReference type="EMBL" id="QDM57447.1"/>
    </source>
</evidence>
<keyword evidence="3" id="KW-0949">S-adenosyl-L-methionine</keyword>
<dbReference type="InterPro" id="IPR002941">
    <property type="entry name" value="DNA_methylase_N4/N6"/>
</dbReference>
<dbReference type="Pfam" id="PF01555">
    <property type="entry name" value="N6_N4_Mtase"/>
    <property type="match status" value="2"/>
</dbReference>
<gene>
    <name evidence="6" type="primary">63</name>
    <name evidence="6" type="ORF">SEA_MAHAVRAT_63</name>
</gene>
<dbReference type="GeneID" id="60330870"/>
<dbReference type="EMBL" id="MK967397">
    <property type="protein sequence ID" value="QDM57447.1"/>
    <property type="molecule type" value="Genomic_DNA"/>
</dbReference>
<proteinExistence type="predicted"/>
<feature type="region of interest" description="Disordered" evidence="4">
    <location>
        <begin position="123"/>
        <end position="153"/>
    </location>
</feature>
<dbReference type="GO" id="GO:0003677">
    <property type="term" value="F:DNA binding"/>
    <property type="evidence" value="ECO:0007669"/>
    <property type="project" value="InterPro"/>
</dbReference>
<dbReference type="InterPro" id="IPR002295">
    <property type="entry name" value="N4/N6-MTase_EcoPI_Mod-like"/>
</dbReference>
<keyword evidence="7" id="KW-1185">Reference proteome</keyword>
<dbReference type="Proteomes" id="UP000318624">
    <property type="component" value="Segment"/>
</dbReference>
<dbReference type="Gene3D" id="3.40.50.150">
    <property type="entry name" value="Vaccinia Virus protein VP39"/>
    <property type="match status" value="2"/>
</dbReference>
<dbReference type="InterPro" id="IPR029063">
    <property type="entry name" value="SAM-dependent_MTases_sf"/>
</dbReference>
<feature type="domain" description="DNA methylase N-4/N-6" evidence="5">
    <location>
        <begin position="29"/>
        <end position="111"/>
    </location>
</feature>
<dbReference type="GO" id="GO:0032259">
    <property type="term" value="P:methylation"/>
    <property type="evidence" value="ECO:0007669"/>
    <property type="project" value="UniProtKB-KW"/>
</dbReference>
<dbReference type="KEGG" id="vg:60330870"/>
<evidence type="ECO:0000313" key="7">
    <source>
        <dbReference type="Proteomes" id="UP000318624"/>
    </source>
</evidence>
<dbReference type="RefSeq" id="YP_009959328.1">
    <property type="nucleotide sequence ID" value="NC_051679.1"/>
</dbReference>
<feature type="domain" description="DNA methylase N-4/N-6" evidence="5">
    <location>
        <begin position="327"/>
        <end position="393"/>
    </location>
</feature>
<accession>A0A515MLA5</accession>
<evidence type="ECO:0000256" key="2">
    <source>
        <dbReference type="ARBA" id="ARBA00022679"/>
    </source>
</evidence>
<reference evidence="6 7" key="1">
    <citation type="submission" date="2019-05" db="EMBL/GenBank/DDBJ databases">
        <authorList>
            <person name="Patel D."/>
            <person name="Jones M.J."/>
            <person name="Williams H.E."/>
            <person name="Harmon A.N."/>
            <person name="Tarter E.D."/>
            <person name="Gaekle K.N."/>
            <person name="Maryyam S."/>
            <person name="Gaffney B.L."/>
            <person name="Staples A.K."/>
            <person name="King R.A."/>
            <person name="Rinehart C.A."/>
            <person name="Rowland N.S."/>
            <person name="Garlena R.A."/>
            <person name="Russell D.A."/>
            <person name="Pope W.H."/>
            <person name="Jacobs-Sera D."/>
            <person name="Hendrix R.W."/>
            <person name="Hatfull G.F."/>
        </authorList>
    </citation>
    <scope>NUCLEOTIDE SEQUENCE [LARGE SCALE GENOMIC DNA]</scope>
</reference>
<evidence type="ECO:0000256" key="4">
    <source>
        <dbReference type="SAM" id="MobiDB-lite"/>
    </source>
</evidence>
<dbReference type="GO" id="GO:0008170">
    <property type="term" value="F:N-methyltransferase activity"/>
    <property type="evidence" value="ECO:0007669"/>
    <property type="project" value="InterPro"/>
</dbReference>